<feature type="transmembrane region" description="Helical" evidence="1">
    <location>
        <begin position="119"/>
        <end position="137"/>
    </location>
</feature>
<evidence type="ECO:0000313" key="3">
    <source>
        <dbReference type="Proteomes" id="UP000006732"/>
    </source>
</evidence>
<protein>
    <submittedName>
        <fullName evidence="2">Sulphate transporter</fullName>
    </submittedName>
</protein>
<feature type="transmembrane region" description="Helical" evidence="1">
    <location>
        <begin position="343"/>
        <end position="363"/>
    </location>
</feature>
<sequence>MRGGPLERLRLLAHELSGALGDLGTFLPLVLGVLAVAGYDPASIFTLFGLYYLATALLFRMPMPVQPMKVAAAAVLTGSVTPGQLSGATLFMGGTLLILSQTGAAERLADLVPHPVSNGIMAGLGVLLGILGLRLVAGEPLIGLVTLVAMVPLGFNRLLPQALVGLLIGVGLKWATSGTPELPACSATLHLPQPALPAWGDIWRGTLGVGLPQLSLTLVNAVIVTASLAKRLFPDNMRATPRRLTLSMGVANCFSALLGGFPMCHGAGGLAGHYHFGARTSLPALLLGSGLLTLGLFFGDYGGRLLALVPPASLGALLFWSSVEMVRGCGRPGDRGECATVALTALITIGGNVALALLGGIVFDRLRRHLGDR</sequence>
<dbReference type="Pfam" id="PF16983">
    <property type="entry name" value="MFS_MOT1"/>
    <property type="match status" value="2"/>
</dbReference>
<dbReference type="STRING" id="338966.Ppro_1994"/>
<accession>A1AQI2</accession>
<dbReference type="InterPro" id="IPR031563">
    <property type="entry name" value="MOT1/MOT2"/>
</dbReference>
<feature type="transmembrane region" description="Helical" evidence="1">
    <location>
        <begin position="71"/>
        <end position="99"/>
    </location>
</feature>
<dbReference type="eggNOG" id="COG0659">
    <property type="taxonomic scope" value="Bacteria"/>
</dbReference>
<feature type="transmembrane region" description="Helical" evidence="1">
    <location>
        <begin position="280"/>
        <end position="298"/>
    </location>
</feature>
<proteinExistence type="predicted"/>
<feature type="transmembrane region" description="Helical" evidence="1">
    <location>
        <begin position="305"/>
        <end position="323"/>
    </location>
</feature>
<dbReference type="HOGENOM" id="CLU_032158_1_0_7"/>
<dbReference type="KEGG" id="ppd:Ppro_1994"/>
<feature type="transmembrane region" description="Helical" evidence="1">
    <location>
        <begin position="245"/>
        <end position="268"/>
    </location>
</feature>
<evidence type="ECO:0000313" key="2">
    <source>
        <dbReference type="EMBL" id="ABK99602.1"/>
    </source>
</evidence>
<dbReference type="GO" id="GO:0015098">
    <property type="term" value="F:molybdate ion transmembrane transporter activity"/>
    <property type="evidence" value="ECO:0007669"/>
    <property type="project" value="InterPro"/>
</dbReference>
<keyword evidence="1" id="KW-1133">Transmembrane helix</keyword>
<feature type="transmembrane region" description="Helical" evidence="1">
    <location>
        <begin position="12"/>
        <end position="36"/>
    </location>
</feature>
<dbReference type="Proteomes" id="UP000006732">
    <property type="component" value="Chromosome"/>
</dbReference>
<feature type="transmembrane region" description="Helical" evidence="1">
    <location>
        <begin position="42"/>
        <end position="59"/>
    </location>
</feature>
<dbReference type="AlphaFoldDB" id="A1AQI2"/>
<gene>
    <name evidence="2" type="ordered locus">Ppro_1994</name>
</gene>
<dbReference type="RefSeq" id="WP_011735868.1">
    <property type="nucleotide sequence ID" value="NC_008609.1"/>
</dbReference>
<evidence type="ECO:0000256" key="1">
    <source>
        <dbReference type="SAM" id="Phobius"/>
    </source>
</evidence>
<name>A1AQI2_PELPD</name>
<dbReference type="PANTHER" id="PTHR31970:SF9">
    <property type="entry name" value="MOLYBDATE TRANSPORTER 2"/>
    <property type="match status" value="1"/>
</dbReference>
<organism evidence="2 3">
    <name type="scientific">Pelobacter propionicus (strain DSM 2379 / NBRC 103807 / OttBd1)</name>
    <dbReference type="NCBI Taxonomy" id="338966"/>
    <lineage>
        <taxon>Bacteria</taxon>
        <taxon>Pseudomonadati</taxon>
        <taxon>Thermodesulfobacteriota</taxon>
        <taxon>Desulfuromonadia</taxon>
        <taxon>Desulfuromonadales</taxon>
        <taxon>Desulfuromonadaceae</taxon>
        <taxon>Pelobacter</taxon>
    </lineage>
</organism>
<dbReference type="PANTHER" id="PTHR31970">
    <property type="match status" value="1"/>
</dbReference>
<dbReference type="OrthoDB" id="7361398at2"/>
<keyword evidence="1" id="KW-0472">Membrane</keyword>
<reference evidence="2 3" key="1">
    <citation type="submission" date="2006-10" db="EMBL/GenBank/DDBJ databases">
        <title>Complete sequence of chromosome of Pelobacter propionicus DSM 2379.</title>
        <authorList>
            <consortium name="US DOE Joint Genome Institute"/>
            <person name="Copeland A."/>
            <person name="Lucas S."/>
            <person name="Lapidus A."/>
            <person name="Barry K."/>
            <person name="Detter J.C."/>
            <person name="Glavina del Rio T."/>
            <person name="Hammon N."/>
            <person name="Israni S."/>
            <person name="Dalin E."/>
            <person name="Tice H."/>
            <person name="Pitluck S."/>
            <person name="Saunders E."/>
            <person name="Brettin T."/>
            <person name="Bruce D."/>
            <person name="Han C."/>
            <person name="Tapia R."/>
            <person name="Schmutz J."/>
            <person name="Larimer F."/>
            <person name="Land M."/>
            <person name="Hauser L."/>
            <person name="Kyrpides N."/>
            <person name="Kim E."/>
            <person name="Lovley D."/>
            <person name="Richardson P."/>
        </authorList>
    </citation>
    <scope>NUCLEOTIDE SEQUENCE [LARGE SCALE GENOMIC DNA]</scope>
    <source>
        <strain evidence="3">DSM 2379 / NBRC 103807 / OttBd1</strain>
    </source>
</reference>
<keyword evidence="1" id="KW-0812">Transmembrane</keyword>
<dbReference type="EMBL" id="CP000482">
    <property type="protein sequence ID" value="ABK99602.1"/>
    <property type="molecule type" value="Genomic_DNA"/>
</dbReference>
<keyword evidence="3" id="KW-1185">Reference proteome</keyword>